<evidence type="ECO:0000313" key="8">
    <source>
        <dbReference type="Proteomes" id="UP000886742"/>
    </source>
</evidence>
<feature type="transmembrane region" description="Helical" evidence="6">
    <location>
        <begin position="180"/>
        <end position="200"/>
    </location>
</feature>
<comment type="subcellular location">
    <subcellularLocation>
        <location evidence="1">Membrane</location>
        <topology evidence="1">Multi-pass membrane protein</topology>
    </subcellularLocation>
</comment>
<keyword evidence="5 6" id="KW-0472">Membrane</keyword>
<name>A0A9D1FFW9_9PROT</name>
<proteinExistence type="inferred from homology"/>
<feature type="transmembrane region" description="Helical" evidence="6">
    <location>
        <begin position="151"/>
        <end position="174"/>
    </location>
</feature>
<feature type="transmembrane region" description="Helical" evidence="6">
    <location>
        <begin position="67"/>
        <end position="85"/>
    </location>
</feature>
<comment type="caution">
    <text evidence="7">The sequence shown here is derived from an EMBL/GenBank/DDBJ whole genome shotgun (WGS) entry which is preliminary data.</text>
</comment>
<dbReference type="Pfam" id="PF01027">
    <property type="entry name" value="Bax1-I"/>
    <property type="match status" value="1"/>
</dbReference>
<keyword evidence="4 6" id="KW-1133">Transmembrane helix</keyword>
<dbReference type="CDD" id="cd10432">
    <property type="entry name" value="BI-1-like_bacterial"/>
    <property type="match status" value="1"/>
</dbReference>
<evidence type="ECO:0000313" key="7">
    <source>
        <dbReference type="EMBL" id="HIS70680.1"/>
    </source>
</evidence>
<accession>A0A9D1FFW9</accession>
<evidence type="ECO:0000256" key="6">
    <source>
        <dbReference type="RuleBase" id="RU004379"/>
    </source>
</evidence>
<gene>
    <name evidence="7" type="ORF">IAD02_01685</name>
</gene>
<evidence type="ECO:0000256" key="3">
    <source>
        <dbReference type="ARBA" id="ARBA00022692"/>
    </source>
</evidence>
<evidence type="ECO:0000256" key="2">
    <source>
        <dbReference type="ARBA" id="ARBA00010350"/>
    </source>
</evidence>
<dbReference type="PANTHER" id="PTHR23291">
    <property type="entry name" value="BAX INHIBITOR-RELATED"/>
    <property type="match status" value="1"/>
</dbReference>
<feature type="transmembrane region" description="Helical" evidence="6">
    <location>
        <begin position="97"/>
        <end position="118"/>
    </location>
</feature>
<dbReference type="GO" id="GO:0005886">
    <property type="term" value="C:plasma membrane"/>
    <property type="evidence" value="ECO:0007669"/>
    <property type="project" value="TreeGrafter"/>
</dbReference>
<feature type="transmembrane region" description="Helical" evidence="6">
    <location>
        <begin position="32"/>
        <end position="55"/>
    </location>
</feature>
<comment type="similarity">
    <text evidence="2 6">Belongs to the BI1 family.</text>
</comment>
<dbReference type="AlphaFoldDB" id="A0A9D1FFW9"/>
<keyword evidence="3 6" id="KW-0812">Transmembrane</keyword>
<dbReference type="PANTHER" id="PTHR23291:SF50">
    <property type="entry name" value="PROTEIN LIFEGUARD 4"/>
    <property type="match status" value="1"/>
</dbReference>
<feature type="transmembrane region" description="Helical" evidence="6">
    <location>
        <begin position="124"/>
        <end position="144"/>
    </location>
</feature>
<dbReference type="InterPro" id="IPR006214">
    <property type="entry name" value="Bax_inhibitor_1-related"/>
</dbReference>
<evidence type="ECO:0000256" key="4">
    <source>
        <dbReference type="ARBA" id="ARBA00022989"/>
    </source>
</evidence>
<evidence type="ECO:0000256" key="5">
    <source>
        <dbReference type="ARBA" id="ARBA00023136"/>
    </source>
</evidence>
<feature type="transmembrane region" description="Helical" evidence="6">
    <location>
        <begin position="221"/>
        <end position="241"/>
    </location>
</feature>
<organism evidence="7 8">
    <name type="scientific">Candidatus Enterousia intestinigallinarum</name>
    <dbReference type="NCBI Taxonomy" id="2840790"/>
    <lineage>
        <taxon>Bacteria</taxon>
        <taxon>Pseudomonadati</taxon>
        <taxon>Pseudomonadota</taxon>
        <taxon>Alphaproteobacteria</taxon>
        <taxon>Candidatus Enterousia</taxon>
    </lineage>
</organism>
<dbReference type="Proteomes" id="UP000886742">
    <property type="component" value="Unassembled WGS sequence"/>
</dbReference>
<dbReference type="EMBL" id="DVJI01000008">
    <property type="protein sequence ID" value="HIS70680.1"/>
    <property type="molecule type" value="Genomic_DNA"/>
</dbReference>
<sequence>MAIRNVALKTKSPDAPSRGGAGGGIELYLKRIFALMFGAVAVTALASYITMATPLWTMLFTQTGLSALYYILLFGGLALAIWAQVRAFSFKPSTGGLMLFLYAILTGIVMTPLLLVAITSNPYTILSAFVIAAVMFACMALFGYKTVKDLSFLGIFLFMGMIGLILVGLASFIWPAIVGGTFGTIVCFIGVLVFALFTAYDMQNLKRAYAVLGDGTQKNQLAVLGALHLYISFIAMFQYLLSLLNRN</sequence>
<reference evidence="7" key="1">
    <citation type="submission" date="2020-10" db="EMBL/GenBank/DDBJ databases">
        <authorList>
            <person name="Gilroy R."/>
        </authorList>
    </citation>
    <scope>NUCLEOTIDE SEQUENCE</scope>
    <source>
        <strain evidence="7">ChiGjej3B3-5194</strain>
    </source>
</reference>
<evidence type="ECO:0000256" key="1">
    <source>
        <dbReference type="ARBA" id="ARBA00004141"/>
    </source>
</evidence>
<protein>
    <submittedName>
        <fullName evidence="7">Bax inhibitor-1/YccA family protein</fullName>
    </submittedName>
</protein>
<reference evidence="7" key="2">
    <citation type="journal article" date="2021" name="PeerJ">
        <title>Extensive microbial diversity within the chicken gut microbiome revealed by metagenomics and culture.</title>
        <authorList>
            <person name="Gilroy R."/>
            <person name="Ravi A."/>
            <person name="Getino M."/>
            <person name="Pursley I."/>
            <person name="Horton D.L."/>
            <person name="Alikhan N.F."/>
            <person name="Baker D."/>
            <person name="Gharbi K."/>
            <person name="Hall N."/>
            <person name="Watson M."/>
            <person name="Adriaenssens E.M."/>
            <person name="Foster-Nyarko E."/>
            <person name="Jarju S."/>
            <person name="Secka A."/>
            <person name="Antonio M."/>
            <person name="Oren A."/>
            <person name="Chaudhuri R.R."/>
            <person name="La Ragione R."/>
            <person name="Hildebrand F."/>
            <person name="Pallen M.J."/>
        </authorList>
    </citation>
    <scope>NUCLEOTIDE SEQUENCE</scope>
    <source>
        <strain evidence="7">ChiGjej3B3-5194</strain>
    </source>
</reference>